<evidence type="ECO:0000313" key="3">
    <source>
        <dbReference type="Proteomes" id="UP000433883"/>
    </source>
</evidence>
<proteinExistence type="predicted"/>
<comment type="caution">
    <text evidence="2">The sequence shown here is derived from an EMBL/GenBank/DDBJ whole genome shotgun (WGS) entry which is preliminary data.</text>
</comment>
<keyword evidence="1" id="KW-0812">Transmembrane</keyword>
<dbReference type="Proteomes" id="UP000433883">
    <property type="component" value="Unassembled WGS sequence"/>
</dbReference>
<evidence type="ECO:0000256" key="1">
    <source>
        <dbReference type="SAM" id="Phobius"/>
    </source>
</evidence>
<dbReference type="EMBL" id="WNWQ01000148">
    <property type="protein sequence ID" value="KAE9976688.1"/>
    <property type="molecule type" value="Genomic_DNA"/>
</dbReference>
<dbReference type="AlphaFoldDB" id="A0A8H3YYM0"/>
<keyword evidence="1" id="KW-0472">Membrane</keyword>
<feature type="transmembrane region" description="Helical" evidence="1">
    <location>
        <begin position="36"/>
        <end position="54"/>
    </location>
</feature>
<protein>
    <submittedName>
        <fullName evidence="2">Uncharacterized protein</fullName>
    </submittedName>
</protein>
<keyword evidence="1" id="KW-1133">Transmembrane helix</keyword>
<name>A0A8H3YYM0_VENIN</name>
<feature type="transmembrane region" description="Helical" evidence="1">
    <location>
        <begin position="66"/>
        <end position="86"/>
    </location>
</feature>
<gene>
    <name evidence="2" type="ORF">BLS_001895</name>
</gene>
<accession>A0A8H3YYM0</accession>
<reference evidence="2 3" key="1">
    <citation type="submission" date="2019-11" db="EMBL/GenBank/DDBJ databases">
        <title>Venturia inaequalis Genome Resource.</title>
        <authorList>
            <person name="Lichtner F.J."/>
        </authorList>
    </citation>
    <scope>NUCLEOTIDE SEQUENCE [LARGE SCALE GENOMIC DNA]</scope>
    <source>
        <strain evidence="2">Bline_iso_100314</strain>
    </source>
</reference>
<feature type="transmembrane region" description="Helical" evidence="1">
    <location>
        <begin position="6"/>
        <end position="24"/>
    </location>
</feature>
<evidence type="ECO:0000313" key="2">
    <source>
        <dbReference type="EMBL" id="KAE9976688.1"/>
    </source>
</evidence>
<sequence>MNLLAYSLVILNALALICLDILDNPRDHIQGLEDRWSTYIAIFPLGTAFFAMIYTEEEFELGADVLTILTLATWAVIGIVTLILKFDLWMVFGDLRQLAAVFTDHHPIDEMRVGQRVGGVHILTTRFPQFVPG</sequence>
<organism evidence="2 3">
    <name type="scientific">Venturia inaequalis</name>
    <name type="common">Apple scab fungus</name>
    <dbReference type="NCBI Taxonomy" id="5025"/>
    <lineage>
        <taxon>Eukaryota</taxon>
        <taxon>Fungi</taxon>
        <taxon>Dikarya</taxon>
        <taxon>Ascomycota</taxon>
        <taxon>Pezizomycotina</taxon>
        <taxon>Dothideomycetes</taxon>
        <taxon>Pleosporomycetidae</taxon>
        <taxon>Venturiales</taxon>
        <taxon>Venturiaceae</taxon>
        <taxon>Venturia</taxon>
    </lineage>
</organism>